<keyword evidence="5" id="KW-1185">Reference proteome</keyword>
<dbReference type="Gene3D" id="3.90.70.10">
    <property type="entry name" value="Cysteine proteinases"/>
    <property type="match status" value="1"/>
</dbReference>
<dbReference type="SUPFAM" id="SSF54001">
    <property type="entry name" value="Cysteine proteinases"/>
    <property type="match status" value="1"/>
</dbReference>
<evidence type="ECO:0000256" key="1">
    <source>
        <dbReference type="SAM" id="MobiDB-lite"/>
    </source>
</evidence>
<proteinExistence type="predicted"/>
<sequence>MNPLFRKSVLSVAVLASGAFTGSAIAAQASADPMTPSHPAQVQSVPASADQPPPPPAPPPAPAQAPPPAPPPEDGQRVLNYDYQRQPNEYYCAPAATRIALSTQGKVVSQREVADKLGTTQAGTDSVDATTRVLNEMTAGGYETTEIQGAEADPQQEAKLRTDVVEAVDANRGVVANIMGTSVDTEGNRYSYEGGHYLTIVGYRDGGDTMKVADPYDPTKTYWMTDDKLADWIAARGYSS</sequence>
<dbReference type="AlphaFoldDB" id="A0A561WWN9"/>
<feature type="domain" description="Peptidase C39-like" evidence="3">
    <location>
        <begin position="79"/>
        <end position="216"/>
    </location>
</feature>
<keyword evidence="2" id="KW-0732">Signal</keyword>
<accession>A0A561WWN9</accession>
<dbReference type="Proteomes" id="UP000319927">
    <property type="component" value="Unassembled WGS sequence"/>
</dbReference>
<feature type="signal peptide" evidence="2">
    <location>
        <begin position="1"/>
        <end position="26"/>
    </location>
</feature>
<name>A0A561WWN9_9ACTN</name>
<evidence type="ECO:0000313" key="5">
    <source>
        <dbReference type="Proteomes" id="UP000319927"/>
    </source>
</evidence>
<gene>
    <name evidence="4" type="ORF">FHX75_111434</name>
</gene>
<feature type="compositionally biased region" description="Pro residues" evidence="1">
    <location>
        <begin position="51"/>
        <end position="73"/>
    </location>
</feature>
<dbReference type="InterPro" id="IPR038765">
    <property type="entry name" value="Papain-like_cys_pep_sf"/>
</dbReference>
<evidence type="ECO:0000313" key="4">
    <source>
        <dbReference type="EMBL" id="TWG28282.1"/>
    </source>
</evidence>
<evidence type="ECO:0000259" key="3">
    <source>
        <dbReference type="Pfam" id="PF13529"/>
    </source>
</evidence>
<reference evidence="4 5" key="1">
    <citation type="submission" date="2019-06" db="EMBL/GenBank/DDBJ databases">
        <title>Sequencing the genomes of 1000 actinobacteria strains.</title>
        <authorList>
            <person name="Klenk H.-P."/>
        </authorList>
    </citation>
    <scope>NUCLEOTIDE SEQUENCE [LARGE SCALE GENOMIC DNA]</scope>
    <source>
        <strain evidence="4 5">DSM 102131</strain>
    </source>
</reference>
<protein>
    <submittedName>
        <fullName evidence="4">Peptidase C39-like protein</fullName>
    </submittedName>
</protein>
<feature type="chain" id="PRO_5021835243" evidence="2">
    <location>
        <begin position="27"/>
        <end position="240"/>
    </location>
</feature>
<dbReference type="InterPro" id="IPR039564">
    <property type="entry name" value="Peptidase_C39-like"/>
</dbReference>
<dbReference type="OrthoDB" id="1655016at2"/>
<dbReference type="EMBL" id="VIXA01000001">
    <property type="protein sequence ID" value="TWG28282.1"/>
    <property type="molecule type" value="Genomic_DNA"/>
</dbReference>
<feature type="region of interest" description="Disordered" evidence="1">
    <location>
        <begin position="31"/>
        <end position="78"/>
    </location>
</feature>
<dbReference type="Pfam" id="PF13529">
    <property type="entry name" value="Peptidase_C39_2"/>
    <property type="match status" value="1"/>
</dbReference>
<organism evidence="4 5">
    <name type="scientific">Micromonospora palomenae</name>
    <dbReference type="NCBI Taxonomy" id="1461247"/>
    <lineage>
        <taxon>Bacteria</taxon>
        <taxon>Bacillati</taxon>
        <taxon>Actinomycetota</taxon>
        <taxon>Actinomycetes</taxon>
        <taxon>Micromonosporales</taxon>
        <taxon>Micromonosporaceae</taxon>
        <taxon>Micromonospora</taxon>
    </lineage>
</organism>
<dbReference type="RefSeq" id="WP_154937288.1">
    <property type="nucleotide sequence ID" value="NZ_VIXA01000001.1"/>
</dbReference>
<evidence type="ECO:0000256" key="2">
    <source>
        <dbReference type="SAM" id="SignalP"/>
    </source>
</evidence>
<comment type="caution">
    <text evidence="4">The sequence shown here is derived from an EMBL/GenBank/DDBJ whole genome shotgun (WGS) entry which is preliminary data.</text>
</comment>